<accession>A0A091AVX6</accession>
<protein>
    <recommendedName>
        <fullName evidence="1">NAD(P)-binding domain-containing protein</fullName>
    </recommendedName>
</protein>
<sequence length="310" mass="33503">MLGGSGFIGRHAVAALIAAGCPVIIGSRHPARIDGKLPGNATAAPRRQVHMEDLLDPDQWRDATDGVDVVLNCVGILRQRGRETYRRVHCEAVTALAETCRQRGLRLIHVSALGLQFPARSRFLRSKRDAEAALRASGADWHIVRPSLLDGDGGYGAKWIRRVARWPLLVLPADAIGRIAALDVGELGEALANLAMQPLPTNTDAAQREYDLGGPDQIGLADYIASIRRLHTPHPVRCLRIPGVLARLGSHVCDLLHWTPFSFGHWELLRNDNCPQHNRLPELLGRAPRPIGAPPVGAGLTATGPVAVAN</sequence>
<comment type="caution">
    <text evidence="2">The sequence shown here is derived from an EMBL/GenBank/DDBJ whole genome shotgun (WGS) entry which is preliminary data.</text>
</comment>
<dbReference type="InterPro" id="IPR051207">
    <property type="entry name" value="ComplexI_NDUFA9_subunit"/>
</dbReference>
<dbReference type="EMBL" id="AVCI01000007">
    <property type="protein sequence ID" value="KFN42834.1"/>
    <property type="molecule type" value="Genomic_DNA"/>
</dbReference>
<feature type="domain" description="NAD(P)-binding" evidence="1">
    <location>
        <begin position="3"/>
        <end position="153"/>
    </location>
</feature>
<keyword evidence="3" id="KW-1185">Reference proteome</keyword>
<evidence type="ECO:0000313" key="2">
    <source>
        <dbReference type="EMBL" id="KFN42834.1"/>
    </source>
</evidence>
<proteinExistence type="predicted"/>
<dbReference type="PANTHER" id="PTHR12126:SF11">
    <property type="entry name" value="NADH DEHYDROGENASE [UBIQUINONE] 1 ALPHA SUBCOMPLEX SUBUNIT 9, MITOCHONDRIAL"/>
    <property type="match status" value="1"/>
</dbReference>
<dbReference type="Proteomes" id="UP000029385">
    <property type="component" value="Unassembled WGS sequence"/>
</dbReference>
<organism evidence="2 3">
    <name type="scientific">Arenimonas oryziterrae DSM 21050 = YC6267</name>
    <dbReference type="NCBI Taxonomy" id="1121015"/>
    <lineage>
        <taxon>Bacteria</taxon>
        <taxon>Pseudomonadati</taxon>
        <taxon>Pseudomonadota</taxon>
        <taxon>Gammaproteobacteria</taxon>
        <taxon>Lysobacterales</taxon>
        <taxon>Lysobacteraceae</taxon>
        <taxon>Arenimonas</taxon>
    </lineage>
</organism>
<dbReference type="PATRIC" id="fig|1121015.4.peg.1860"/>
<evidence type="ECO:0000259" key="1">
    <source>
        <dbReference type="Pfam" id="PF13460"/>
    </source>
</evidence>
<gene>
    <name evidence="2" type="ORF">N789_11935</name>
</gene>
<reference evidence="2 3" key="1">
    <citation type="submission" date="2013-09" db="EMBL/GenBank/DDBJ databases">
        <title>Genome sequencing of Arenimonas oryziterrae.</title>
        <authorList>
            <person name="Chen F."/>
            <person name="Wang G."/>
        </authorList>
    </citation>
    <scope>NUCLEOTIDE SEQUENCE [LARGE SCALE GENOMIC DNA]</scope>
    <source>
        <strain evidence="2 3">YC6267</strain>
    </source>
</reference>
<dbReference type="GO" id="GO:0044877">
    <property type="term" value="F:protein-containing complex binding"/>
    <property type="evidence" value="ECO:0007669"/>
    <property type="project" value="TreeGrafter"/>
</dbReference>
<dbReference type="Pfam" id="PF13460">
    <property type="entry name" value="NAD_binding_10"/>
    <property type="match status" value="1"/>
</dbReference>
<dbReference type="STRING" id="1121015.GCA_000420545_02335"/>
<dbReference type="InterPro" id="IPR036291">
    <property type="entry name" value="NAD(P)-bd_dom_sf"/>
</dbReference>
<dbReference type="AlphaFoldDB" id="A0A091AVX6"/>
<dbReference type="eggNOG" id="COG0702">
    <property type="taxonomic scope" value="Bacteria"/>
</dbReference>
<dbReference type="PANTHER" id="PTHR12126">
    <property type="entry name" value="NADH-UBIQUINONE OXIDOREDUCTASE 39 KDA SUBUNIT-RELATED"/>
    <property type="match status" value="1"/>
</dbReference>
<dbReference type="SUPFAM" id="SSF51735">
    <property type="entry name" value="NAD(P)-binding Rossmann-fold domains"/>
    <property type="match status" value="1"/>
</dbReference>
<dbReference type="Gene3D" id="3.40.50.720">
    <property type="entry name" value="NAD(P)-binding Rossmann-like Domain"/>
    <property type="match status" value="1"/>
</dbReference>
<dbReference type="InterPro" id="IPR016040">
    <property type="entry name" value="NAD(P)-bd_dom"/>
</dbReference>
<evidence type="ECO:0000313" key="3">
    <source>
        <dbReference type="Proteomes" id="UP000029385"/>
    </source>
</evidence>
<name>A0A091AVX6_9GAMM</name>